<name>E9SEU7_RUMAL</name>
<dbReference type="OrthoDB" id="5593847at2"/>
<evidence type="ECO:0000259" key="1">
    <source>
        <dbReference type="Pfam" id="PF13401"/>
    </source>
</evidence>
<dbReference type="Gene3D" id="3.40.50.300">
    <property type="entry name" value="P-loop containing nucleotide triphosphate hydrolases"/>
    <property type="match status" value="1"/>
</dbReference>
<dbReference type="AlphaFoldDB" id="E9SEU7"/>
<accession>E9SEU7</accession>
<dbReference type="SUPFAM" id="SSF52540">
    <property type="entry name" value="P-loop containing nucleoside triphosphate hydrolases"/>
    <property type="match status" value="1"/>
</dbReference>
<evidence type="ECO:0000313" key="2">
    <source>
        <dbReference type="EMBL" id="EGC02195.1"/>
    </source>
</evidence>
<dbReference type="EMBL" id="ADKM02000102">
    <property type="protein sequence ID" value="EGC02195.1"/>
    <property type="molecule type" value="Genomic_DNA"/>
</dbReference>
<sequence length="419" mass="47233">MNEELKDKLEPLLTGRTLSEALTILPFYDEEIRERTAEERLTGLDDIYDIYISSEMSAEIYNKLYLAMYRSMEKKYSVLAVKQGYQNMKMMRKQVFDSVIGGSDCFTVIGNAGIGKTKAISRAAELISGNRVIELSSPFTYVIPCLTLQCPFDCSVKSMLLEILRNIDLILGTEHYNSALRSRCSADVLIGNVSQLCMNHVGLLVIDEIQNVTNNKNGTVLVSALTQLINNSGTSICMVGTPEVNVFLAKTAFLARRATGMQYTSLKYDDYFKKFCKIVYGYQYTREKTHIDPKTTEWLYEHSGGIISNVISLIHDAQEIAIIKGMEQLNIASLRAAYEERMYMLHSYIAPGIVHNSSSTVVALKKSVIPKNIPINDDFSAHNKKGSVSIQELYETSKAKEVDYFSLLREHYTVEEIKI</sequence>
<dbReference type="GO" id="GO:0016887">
    <property type="term" value="F:ATP hydrolysis activity"/>
    <property type="evidence" value="ECO:0007669"/>
    <property type="project" value="InterPro"/>
</dbReference>
<gene>
    <name evidence="2" type="ORF">CUS_4835</name>
</gene>
<keyword evidence="3" id="KW-1185">Reference proteome</keyword>
<evidence type="ECO:0000313" key="3">
    <source>
        <dbReference type="Proteomes" id="UP000004259"/>
    </source>
</evidence>
<dbReference type="Proteomes" id="UP000004259">
    <property type="component" value="Unassembled WGS sequence"/>
</dbReference>
<dbReference type="eggNOG" id="COG2842">
    <property type="taxonomic scope" value="Bacteria"/>
</dbReference>
<comment type="caution">
    <text evidence="2">The sequence shown here is derived from an EMBL/GenBank/DDBJ whole genome shotgun (WGS) entry which is preliminary data.</text>
</comment>
<dbReference type="InterPro" id="IPR027417">
    <property type="entry name" value="P-loop_NTPase"/>
</dbReference>
<dbReference type="InterPro" id="IPR049945">
    <property type="entry name" value="AAA_22"/>
</dbReference>
<proteinExistence type="predicted"/>
<organism evidence="2 3">
    <name type="scientific">Ruminococcus albus 8</name>
    <dbReference type="NCBI Taxonomy" id="246199"/>
    <lineage>
        <taxon>Bacteria</taxon>
        <taxon>Bacillati</taxon>
        <taxon>Bacillota</taxon>
        <taxon>Clostridia</taxon>
        <taxon>Eubacteriales</taxon>
        <taxon>Oscillospiraceae</taxon>
        <taxon>Ruminococcus</taxon>
    </lineage>
</organism>
<dbReference type="Pfam" id="PF13401">
    <property type="entry name" value="AAA_22"/>
    <property type="match status" value="1"/>
</dbReference>
<dbReference type="STRING" id="246199.CUS_4835"/>
<dbReference type="RefSeq" id="WP_002851330.1">
    <property type="nucleotide sequence ID" value="NZ_ADKM02000102.1"/>
</dbReference>
<protein>
    <submittedName>
        <fullName evidence="2">Conserved domain protein</fullName>
    </submittedName>
</protein>
<reference evidence="2 3" key="1">
    <citation type="submission" date="2011-02" db="EMBL/GenBank/DDBJ databases">
        <authorList>
            <person name="Nelson K.E."/>
            <person name="Sutton G."/>
            <person name="Torralba M."/>
            <person name="Durkin S."/>
            <person name="Harkins D."/>
            <person name="Montgomery R."/>
            <person name="Ziemer C."/>
            <person name="Klaassens E."/>
            <person name="Ocuiv P."/>
            <person name="Morrison M."/>
        </authorList>
    </citation>
    <scope>NUCLEOTIDE SEQUENCE [LARGE SCALE GENOMIC DNA]</scope>
    <source>
        <strain evidence="2 3">8</strain>
    </source>
</reference>
<feature type="domain" description="ORC1/DEAH AAA+ ATPase" evidence="1">
    <location>
        <begin position="104"/>
        <end position="245"/>
    </location>
</feature>